<dbReference type="GO" id="GO:0005886">
    <property type="term" value="C:plasma membrane"/>
    <property type="evidence" value="ECO:0007669"/>
    <property type="project" value="UniProtKB-SubCell"/>
</dbReference>
<feature type="transmembrane region" description="Helical" evidence="1">
    <location>
        <begin position="207"/>
        <end position="226"/>
    </location>
</feature>
<evidence type="ECO:0000313" key="3">
    <source>
        <dbReference type="Proteomes" id="UP000824024"/>
    </source>
</evidence>
<sequence length="268" mass="29580">MKYATLKNSISAIIKKDFRSVAANKKFFASLMIVPLILVIILPAIFIFSIHFAPEDPDIQRAIQMLPSNLQSGNLEQSLLNMLLHYILPLFFLIIPIMTASITAASAFVGEKEKHTLETLLYCPLSLRQIFSAKVLAAFLLSMIVSLISFFAMILVLEIEVYLLLGALVLPGASWIIILLLISPSVSLIAVTMIVKSSAKAKSVEESQQTAVFLILPVIFLIAGQFTGLLLAGIWILTGIGILCALLAWLLLRVSMKQYTYERLLKSI</sequence>
<dbReference type="GO" id="GO:0140359">
    <property type="term" value="F:ABC-type transporter activity"/>
    <property type="evidence" value="ECO:0007669"/>
    <property type="project" value="InterPro"/>
</dbReference>
<organism evidence="2 3">
    <name type="scientific">Candidatus Eubacterium avistercoris</name>
    <dbReference type="NCBI Taxonomy" id="2838567"/>
    <lineage>
        <taxon>Bacteria</taxon>
        <taxon>Bacillati</taxon>
        <taxon>Bacillota</taxon>
        <taxon>Clostridia</taxon>
        <taxon>Eubacteriales</taxon>
        <taxon>Eubacteriaceae</taxon>
        <taxon>Eubacterium</taxon>
    </lineage>
</organism>
<keyword evidence="1" id="KW-1133">Transmembrane helix</keyword>
<dbReference type="PANTHER" id="PTHR43471:SF1">
    <property type="entry name" value="ABC TRANSPORTER PERMEASE PROTEIN NOSY-RELATED"/>
    <property type="match status" value="1"/>
</dbReference>
<accession>A0A9D2D3L8</accession>
<reference evidence="2" key="1">
    <citation type="journal article" date="2021" name="PeerJ">
        <title>Extensive microbial diversity within the chicken gut microbiome revealed by metagenomics and culture.</title>
        <authorList>
            <person name="Gilroy R."/>
            <person name="Ravi A."/>
            <person name="Getino M."/>
            <person name="Pursley I."/>
            <person name="Horton D.L."/>
            <person name="Alikhan N.F."/>
            <person name="Baker D."/>
            <person name="Gharbi K."/>
            <person name="Hall N."/>
            <person name="Watson M."/>
            <person name="Adriaenssens E.M."/>
            <person name="Foster-Nyarko E."/>
            <person name="Jarju S."/>
            <person name="Secka A."/>
            <person name="Antonio M."/>
            <person name="Oren A."/>
            <person name="Chaudhuri R.R."/>
            <person name="La Ragione R."/>
            <person name="Hildebrand F."/>
            <person name="Pallen M.J."/>
        </authorList>
    </citation>
    <scope>NUCLEOTIDE SEQUENCE</scope>
    <source>
        <strain evidence="2">CHK192-9172</strain>
    </source>
</reference>
<feature type="transmembrane region" description="Helical" evidence="1">
    <location>
        <begin position="27"/>
        <end position="52"/>
    </location>
</feature>
<feature type="transmembrane region" description="Helical" evidence="1">
    <location>
        <begin position="232"/>
        <end position="252"/>
    </location>
</feature>
<dbReference type="PANTHER" id="PTHR43471">
    <property type="entry name" value="ABC TRANSPORTER PERMEASE"/>
    <property type="match status" value="1"/>
</dbReference>
<reference evidence="2" key="2">
    <citation type="submission" date="2021-04" db="EMBL/GenBank/DDBJ databases">
        <authorList>
            <person name="Gilroy R."/>
        </authorList>
    </citation>
    <scope>NUCLEOTIDE SEQUENCE</scope>
    <source>
        <strain evidence="2">CHK192-9172</strain>
    </source>
</reference>
<gene>
    <name evidence="2" type="ORF">IAA08_08615</name>
</gene>
<dbReference type="Pfam" id="PF12679">
    <property type="entry name" value="ABC2_membrane_2"/>
    <property type="match status" value="1"/>
</dbReference>
<dbReference type="EMBL" id="DXCH01000237">
    <property type="protein sequence ID" value="HIZ07983.1"/>
    <property type="molecule type" value="Genomic_DNA"/>
</dbReference>
<feature type="transmembrane region" description="Helical" evidence="1">
    <location>
        <begin position="131"/>
        <end position="156"/>
    </location>
</feature>
<keyword evidence="1" id="KW-0812">Transmembrane</keyword>
<dbReference type="AlphaFoldDB" id="A0A9D2D3L8"/>
<evidence type="ECO:0000313" key="2">
    <source>
        <dbReference type="EMBL" id="HIZ07983.1"/>
    </source>
</evidence>
<feature type="transmembrane region" description="Helical" evidence="1">
    <location>
        <begin position="86"/>
        <end position="110"/>
    </location>
</feature>
<protein>
    <submittedName>
        <fullName evidence="2">ABC transporter permease subunit</fullName>
    </submittedName>
</protein>
<dbReference type="Proteomes" id="UP000824024">
    <property type="component" value="Unassembled WGS sequence"/>
</dbReference>
<proteinExistence type="predicted"/>
<keyword evidence="1" id="KW-0472">Membrane</keyword>
<evidence type="ECO:0000256" key="1">
    <source>
        <dbReference type="SAM" id="Phobius"/>
    </source>
</evidence>
<name>A0A9D2D3L8_9FIRM</name>
<feature type="transmembrane region" description="Helical" evidence="1">
    <location>
        <begin position="162"/>
        <end position="195"/>
    </location>
</feature>
<comment type="caution">
    <text evidence="2">The sequence shown here is derived from an EMBL/GenBank/DDBJ whole genome shotgun (WGS) entry which is preliminary data.</text>
</comment>